<feature type="transmembrane region" description="Helical" evidence="8">
    <location>
        <begin position="713"/>
        <end position="732"/>
    </location>
</feature>
<feature type="transmembrane region" description="Helical" evidence="8">
    <location>
        <begin position="1001"/>
        <end position="1022"/>
    </location>
</feature>
<dbReference type="InterPro" id="IPR011701">
    <property type="entry name" value="MFS"/>
</dbReference>
<dbReference type="Pfam" id="PF04082">
    <property type="entry name" value="Fungal_trans"/>
    <property type="match status" value="1"/>
</dbReference>
<dbReference type="InterPro" id="IPR051711">
    <property type="entry name" value="Stress_Response_Reg"/>
</dbReference>
<feature type="region of interest" description="Disordered" evidence="7">
    <location>
        <begin position="74"/>
        <end position="98"/>
    </location>
</feature>
<sequence length="1097" mass="123435">MESSEEPPSKRRCDKKRVRVTRACDTCKRGKVPHVRIAQQPVQESDEQQKQQQLDPTVEAARLPPLLHSRLNITESSQPTDNPPSRASLEPHQTDLEGHYVGPSSGVSFLVRAQRKLYKYLELPVNAPIFTFGDSPLPRGESAFMLLPPKKEANALVARYFDFAFPTHRFLHQQQVEGWVDEFYTAVLRSEAVSPSMRGKRAVVLMVFAQAKQCQSDSDQTPANLSTTRFVSCPVRLTSVQARLAQCFYLLSQSRINHCWSLFGTTARLAMTIGLHRTRKREIGAGIDHVDFECRKRVFWCAYSLDNYLSAALGRPRIFHDDDIDQDFPAVVDDSQILPDQILPLAGNSQSIMLAPLYHAKLSVIIGRILHDMYGAHRSSSQVEALAAAQHGADLTCWRQEISRFLDSSNVDLLMLIYQRQYTVLNLAFYHAQTLLYRPFMIKHLGTFMDRDKQRNDSHSETMNQYIQICLIAATKIATMIRELCEKHRMYSTFWFTHYYGFSAIMILYVRVIQLAAQKGNPEEVLKYLQTGEQAQRDLATCGSRSSFVQRYIVVLEELRQEARTAVNQDGHHQEPNAIRDNTLSYGHEIPEIGVSTYHAGVQSDELESVNGPLHINKGMVENRSVEDPGGLRGSNLMMIPSMQPNPPQWPEGGVEDNLPIDKTTLSYAAIFGIDESLHLVGTQYSWLSSIFYFGFLAWQLPTNLLMQRLPTAKYMGVNIILWGVFLALQAVSKNFATLAVLRGLSGAAEACADPSFMIITSMWYKRSEQPIRIGIWYSSLGLGIAGGGVLGYGIGKIKGSLPSWKYEFVIIGALCFLWGIVMLVVLPDSPLTTKYLKQAERTIMINRLRENQTGIENRHFKMHQFVEAITDFKVHLFFLIAFFQAIVNGGVTNFGTLIIQGFGFSTLGTTLLQIPYGVFISVVILSCVWINAKMPPNSRCLMLLIFLAPNIAAAFGLRFVPQSAKVGRLICYYLTGSYNASFVMLLSLTTTNIAGHTKKVTASGVLFIGYCTGNIAGPFFYKNNQKPLYSLGIWSMIVSHLLEVVCVVILWVYLRGENRRRNKNQGIGGNASQPSHYVGTLEDMTDKDNQNFRYVF</sequence>
<dbReference type="SUPFAM" id="SSF103473">
    <property type="entry name" value="MFS general substrate transporter"/>
    <property type="match status" value="1"/>
</dbReference>
<evidence type="ECO:0000256" key="6">
    <source>
        <dbReference type="ARBA" id="ARBA00023242"/>
    </source>
</evidence>
<feature type="transmembrane region" description="Helical" evidence="8">
    <location>
        <begin position="776"/>
        <end position="795"/>
    </location>
</feature>
<comment type="subcellular location">
    <subcellularLocation>
        <location evidence="2">Membrane</location>
        <topology evidence="2">Multi-pass membrane protein</topology>
    </subcellularLocation>
    <subcellularLocation>
        <location evidence="1">Nucleus</location>
    </subcellularLocation>
</comment>
<dbReference type="OrthoDB" id="6730379at2759"/>
<dbReference type="PANTHER" id="PTHR47540:SF3">
    <property type="entry name" value="ZN(II)2CYS6 TRANSCRIPTION FACTOR (EUROFUNG)"/>
    <property type="match status" value="1"/>
</dbReference>
<keyword evidence="6" id="KW-0539">Nucleus</keyword>
<keyword evidence="11" id="KW-1185">Reference proteome</keyword>
<dbReference type="Proteomes" id="UP000509510">
    <property type="component" value="Chromosome II"/>
</dbReference>
<proteinExistence type="predicted"/>
<dbReference type="GO" id="GO:0043565">
    <property type="term" value="F:sequence-specific DNA binding"/>
    <property type="evidence" value="ECO:0007669"/>
    <property type="project" value="TreeGrafter"/>
</dbReference>
<feature type="transmembrane region" description="Helical" evidence="8">
    <location>
        <begin position="915"/>
        <end position="933"/>
    </location>
</feature>
<dbReference type="Gene3D" id="1.20.1250.20">
    <property type="entry name" value="MFS general substrate transporter like domains"/>
    <property type="match status" value="2"/>
</dbReference>
<keyword evidence="8" id="KW-0812">Transmembrane</keyword>
<dbReference type="GO" id="GO:0045944">
    <property type="term" value="P:positive regulation of transcription by RNA polymerase II"/>
    <property type="evidence" value="ECO:0007669"/>
    <property type="project" value="TreeGrafter"/>
</dbReference>
<evidence type="ECO:0000256" key="4">
    <source>
        <dbReference type="ARBA" id="ARBA00023125"/>
    </source>
</evidence>
<evidence type="ECO:0000256" key="5">
    <source>
        <dbReference type="ARBA" id="ARBA00023163"/>
    </source>
</evidence>
<evidence type="ECO:0000256" key="1">
    <source>
        <dbReference type="ARBA" id="ARBA00004123"/>
    </source>
</evidence>
<evidence type="ECO:0000256" key="3">
    <source>
        <dbReference type="ARBA" id="ARBA00023015"/>
    </source>
</evidence>
<feature type="transmembrane region" description="Helical" evidence="8">
    <location>
        <begin position="685"/>
        <end position="701"/>
    </location>
</feature>
<evidence type="ECO:0000256" key="2">
    <source>
        <dbReference type="ARBA" id="ARBA00004141"/>
    </source>
</evidence>
<evidence type="ECO:0000256" key="8">
    <source>
        <dbReference type="SAM" id="Phobius"/>
    </source>
</evidence>
<feature type="transmembrane region" description="Helical" evidence="8">
    <location>
        <begin position="942"/>
        <end position="961"/>
    </location>
</feature>
<dbReference type="EMBL" id="CP055899">
    <property type="protein sequence ID" value="QKX56057.1"/>
    <property type="molecule type" value="Genomic_DNA"/>
</dbReference>
<dbReference type="CDD" id="cd12148">
    <property type="entry name" value="fungal_TF_MHR"/>
    <property type="match status" value="1"/>
</dbReference>
<evidence type="ECO:0000313" key="10">
    <source>
        <dbReference type="EMBL" id="QKX56057.1"/>
    </source>
</evidence>
<feature type="domain" description="Xylanolytic transcriptional activator regulatory" evidence="9">
    <location>
        <begin position="259"/>
        <end position="335"/>
    </location>
</feature>
<dbReference type="GO" id="GO:0016020">
    <property type="term" value="C:membrane"/>
    <property type="evidence" value="ECO:0007669"/>
    <property type="project" value="UniProtKB-SubCell"/>
</dbReference>
<dbReference type="AlphaFoldDB" id="A0A7H8QQ20"/>
<dbReference type="InterPro" id="IPR007219">
    <property type="entry name" value="XnlR_reg_dom"/>
</dbReference>
<feature type="transmembrane region" description="Helical" evidence="8">
    <location>
        <begin position="1034"/>
        <end position="1055"/>
    </location>
</feature>
<feature type="region of interest" description="Disordered" evidence="7">
    <location>
        <begin position="35"/>
        <end position="55"/>
    </location>
</feature>
<feature type="transmembrane region" description="Helical" evidence="8">
    <location>
        <begin position="807"/>
        <end position="827"/>
    </location>
</feature>
<dbReference type="GeneID" id="55990662"/>
<keyword evidence="8" id="KW-1133">Transmembrane helix</keyword>
<keyword evidence="8" id="KW-0472">Membrane</keyword>
<dbReference type="GO" id="GO:0006351">
    <property type="term" value="P:DNA-templated transcription"/>
    <property type="evidence" value="ECO:0007669"/>
    <property type="project" value="InterPro"/>
</dbReference>
<reference evidence="11" key="1">
    <citation type="submission" date="2020-06" db="EMBL/GenBank/DDBJ databases">
        <title>A chromosome-scale genome assembly of Talaromyces rugulosus W13939.</title>
        <authorList>
            <person name="Wang B."/>
            <person name="Guo L."/>
            <person name="Ye K."/>
            <person name="Wang L."/>
        </authorList>
    </citation>
    <scope>NUCLEOTIDE SEQUENCE [LARGE SCALE GENOMIC DNA]</scope>
    <source>
        <strain evidence="11">W13939</strain>
    </source>
</reference>
<dbReference type="InterPro" id="IPR036259">
    <property type="entry name" value="MFS_trans_sf"/>
</dbReference>
<dbReference type="Pfam" id="PF07690">
    <property type="entry name" value="MFS_1"/>
    <property type="match status" value="1"/>
</dbReference>
<dbReference type="GO" id="GO:0008270">
    <property type="term" value="F:zinc ion binding"/>
    <property type="evidence" value="ECO:0007669"/>
    <property type="project" value="InterPro"/>
</dbReference>
<keyword evidence="5" id="KW-0804">Transcription</keyword>
<protein>
    <recommendedName>
        <fullName evidence="9">Xylanolytic transcriptional activator regulatory domain-containing protein</fullName>
    </recommendedName>
</protein>
<name>A0A7H8QQ20_TALRU</name>
<dbReference type="RefSeq" id="XP_035342235.1">
    <property type="nucleotide sequence ID" value="XM_035486342.1"/>
</dbReference>
<feature type="compositionally biased region" description="Polar residues" evidence="7">
    <location>
        <begin position="74"/>
        <end position="85"/>
    </location>
</feature>
<dbReference type="SMART" id="SM00906">
    <property type="entry name" value="Fungal_trans"/>
    <property type="match status" value="1"/>
</dbReference>
<dbReference type="GO" id="GO:0005634">
    <property type="term" value="C:nucleus"/>
    <property type="evidence" value="ECO:0007669"/>
    <property type="project" value="UniProtKB-SubCell"/>
</dbReference>
<feature type="transmembrane region" description="Helical" evidence="8">
    <location>
        <begin position="877"/>
        <end position="903"/>
    </location>
</feature>
<keyword evidence="3" id="KW-0805">Transcription regulation</keyword>
<evidence type="ECO:0000313" key="11">
    <source>
        <dbReference type="Proteomes" id="UP000509510"/>
    </source>
</evidence>
<dbReference type="KEGG" id="trg:TRUGW13939_03157"/>
<dbReference type="GO" id="GO:0022857">
    <property type="term" value="F:transmembrane transporter activity"/>
    <property type="evidence" value="ECO:0007669"/>
    <property type="project" value="InterPro"/>
</dbReference>
<accession>A0A7H8QQ20</accession>
<dbReference type="PANTHER" id="PTHR47540">
    <property type="entry name" value="THIAMINE REPRESSIBLE GENES REGULATORY PROTEIN THI5"/>
    <property type="match status" value="1"/>
</dbReference>
<organism evidence="10 11">
    <name type="scientific">Talaromyces rugulosus</name>
    <name type="common">Penicillium rugulosum</name>
    <dbReference type="NCBI Taxonomy" id="121627"/>
    <lineage>
        <taxon>Eukaryota</taxon>
        <taxon>Fungi</taxon>
        <taxon>Dikarya</taxon>
        <taxon>Ascomycota</taxon>
        <taxon>Pezizomycotina</taxon>
        <taxon>Eurotiomycetes</taxon>
        <taxon>Eurotiomycetidae</taxon>
        <taxon>Eurotiales</taxon>
        <taxon>Trichocomaceae</taxon>
        <taxon>Talaromyces</taxon>
        <taxon>Talaromyces sect. Islandici</taxon>
    </lineage>
</organism>
<evidence type="ECO:0000256" key="7">
    <source>
        <dbReference type="SAM" id="MobiDB-lite"/>
    </source>
</evidence>
<keyword evidence="4" id="KW-0238">DNA-binding</keyword>
<feature type="transmembrane region" description="Helical" evidence="8">
    <location>
        <begin position="967"/>
        <end position="989"/>
    </location>
</feature>
<gene>
    <name evidence="10" type="ORF">TRUGW13939_03157</name>
</gene>
<evidence type="ECO:0000259" key="9">
    <source>
        <dbReference type="SMART" id="SM00906"/>
    </source>
</evidence>